<gene>
    <name evidence="4" type="ORF">CKN69_00655</name>
</gene>
<sequence length="533" mass="62963">MLTDLCLAVDTIKKKERSMYSKILSESRQNELLVLYAIIQKKQTLHSLSTQLAIPSRTIKSYLQKLNIEIEELVDLSNFIHANSKGEYTLNPLFSEKKLVVYHQLKLHYLKKSPYFSLIVLLTTNYQLSVTELADELFVTSSYLSRIIKSLNEKLSVFDFQIIKEESYVRLTGNELSIRIFSFLLLGDAFQSLEWPFKQFTKDELRHELPKDILNDSAKRSDTKKNLLYFLFAVLTIRIQHQAFPKKPTPEELAILELIQKNHDIARLFSSHSFNDLPFKDNKNEILYFNFFTRIFLSDIILHEKKIALGKVFSKKEEDATAFAFQLTNALKQHFKGNFTEETTFLFIYYFTLLYVFFQLMGAKIPYFLELHFPKPVYNLSVNDSKMIEIKKFYDHFSKKVLHNQHYELLKHTLLRDYFCSLIYTLLQIVKTPRIFIYLQITKDFTGKFFITEQLSTIFNAETVVITEDVRKAHLIISDTLELSTNCKSIFFLSSLKNQHQWYELIQIIQQLLLEELFVEETSEEKNENNWLR</sequence>
<dbReference type="PANTHER" id="PTHR30185">
    <property type="entry name" value="CRYPTIC BETA-GLUCOSIDE BGL OPERON ANTITERMINATOR"/>
    <property type="match status" value="1"/>
</dbReference>
<dbReference type="InterPro" id="IPR050661">
    <property type="entry name" value="BglG_antiterminators"/>
</dbReference>
<dbReference type="Proteomes" id="UP000297938">
    <property type="component" value="Unassembled WGS sequence"/>
</dbReference>
<dbReference type="InterPro" id="IPR007737">
    <property type="entry name" value="Mga_HTH"/>
</dbReference>
<dbReference type="Pfam" id="PF05043">
    <property type="entry name" value="Mga"/>
    <property type="match status" value="1"/>
</dbReference>
<dbReference type="PANTHER" id="PTHR30185:SF12">
    <property type="entry name" value="TRANSCRIPTIONAL REGULATOR MANR"/>
    <property type="match status" value="1"/>
</dbReference>
<evidence type="ECO:0000259" key="3">
    <source>
        <dbReference type="Pfam" id="PF05043"/>
    </source>
</evidence>
<evidence type="ECO:0000313" key="4">
    <source>
        <dbReference type="EMBL" id="TFJ30453.1"/>
    </source>
</evidence>
<feature type="domain" description="Mga helix-turn-helix" evidence="3">
    <location>
        <begin position="104"/>
        <end position="185"/>
    </location>
</feature>
<evidence type="ECO:0000256" key="2">
    <source>
        <dbReference type="ARBA" id="ARBA00023163"/>
    </source>
</evidence>
<keyword evidence="1" id="KW-0805">Transcription regulation</keyword>
<accession>A0A7Z8G5R8</accession>
<evidence type="ECO:0000256" key="1">
    <source>
        <dbReference type="ARBA" id="ARBA00023015"/>
    </source>
</evidence>
<proteinExistence type="predicted"/>
<reference evidence="4 5" key="1">
    <citation type="journal article" date="2018" name="Int. J. Food Microbiol.">
        <title>Growth of Carnobacterium spp. isolated from chilled vacuum-packaged meat under relevant acidic conditions.</title>
        <authorList>
            <person name="Zhang P."/>
            <person name="Badoni M."/>
            <person name="Ganzle M."/>
            <person name="Yang X."/>
        </authorList>
    </citation>
    <scope>NUCLEOTIDE SEQUENCE [LARGE SCALE GENOMIC DNA]</scope>
    <source>
        <strain evidence="4 5">B2</strain>
    </source>
</reference>
<dbReference type="InterPro" id="IPR036388">
    <property type="entry name" value="WH-like_DNA-bd_sf"/>
</dbReference>
<keyword evidence="2" id="KW-0804">Transcription</keyword>
<protein>
    <recommendedName>
        <fullName evidence="3">Mga helix-turn-helix domain-containing protein</fullName>
    </recommendedName>
</protein>
<name>A0A7Z8G5R8_CARDV</name>
<comment type="caution">
    <text evidence="4">The sequence shown here is derived from an EMBL/GenBank/DDBJ whole genome shotgun (WGS) entry which is preliminary data.</text>
</comment>
<evidence type="ECO:0000313" key="5">
    <source>
        <dbReference type="Proteomes" id="UP000297938"/>
    </source>
</evidence>
<dbReference type="EMBL" id="NRPP01000002">
    <property type="protein sequence ID" value="TFJ30453.1"/>
    <property type="molecule type" value="Genomic_DNA"/>
</dbReference>
<organism evidence="4 5">
    <name type="scientific">Carnobacterium divergens</name>
    <name type="common">Lactobacillus divergens</name>
    <dbReference type="NCBI Taxonomy" id="2748"/>
    <lineage>
        <taxon>Bacteria</taxon>
        <taxon>Bacillati</taxon>
        <taxon>Bacillota</taxon>
        <taxon>Bacilli</taxon>
        <taxon>Lactobacillales</taxon>
        <taxon>Carnobacteriaceae</taxon>
        <taxon>Carnobacterium</taxon>
    </lineage>
</organism>
<dbReference type="AlphaFoldDB" id="A0A7Z8G5R8"/>
<dbReference type="Gene3D" id="1.10.10.10">
    <property type="entry name" value="Winged helix-like DNA-binding domain superfamily/Winged helix DNA-binding domain"/>
    <property type="match status" value="1"/>
</dbReference>